<accession>A0A9I9EEH1</accession>
<dbReference type="Gramene" id="MELO3C032637.2.1">
    <property type="protein sequence ID" value="MELO3C032637.2.1"/>
    <property type="gene ID" value="MELO3C032637.2"/>
</dbReference>
<dbReference type="AlphaFoldDB" id="A0A9I9EEH1"/>
<proteinExistence type="predicted"/>
<organism evidence="1">
    <name type="scientific">Cucumis melo</name>
    <name type="common">Muskmelon</name>
    <dbReference type="NCBI Taxonomy" id="3656"/>
    <lineage>
        <taxon>Eukaryota</taxon>
        <taxon>Viridiplantae</taxon>
        <taxon>Streptophyta</taxon>
        <taxon>Embryophyta</taxon>
        <taxon>Tracheophyta</taxon>
        <taxon>Spermatophyta</taxon>
        <taxon>Magnoliopsida</taxon>
        <taxon>eudicotyledons</taxon>
        <taxon>Gunneridae</taxon>
        <taxon>Pentapetalae</taxon>
        <taxon>rosids</taxon>
        <taxon>fabids</taxon>
        <taxon>Cucurbitales</taxon>
        <taxon>Cucurbitaceae</taxon>
        <taxon>Benincaseae</taxon>
        <taxon>Cucumis</taxon>
    </lineage>
</organism>
<dbReference type="EnsemblPlants" id="MELO3C032637.2.1">
    <property type="protein sequence ID" value="MELO3C032637.2.1"/>
    <property type="gene ID" value="MELO3C032637.2"/>
</dbReference>
<protein>
    <submittedName>
        <fullName evidence="1">Uncharacterized protein</fullName>
    </submittedName>
</protein>
<evidence type="ECO:0000313" key="1">
    <source>
        <dbReference type="EnsemblPlants" id="MELO3C032637.2.1"/>
    </source>
</evidence>
<reference evidence="1" key="1">
    <citation type="submission" date="2023-03" db="UniProtKB">
        <authorList>
            <consortium name="EnsemblPlants"/>
        </authorList>
    </citation>
    <scope>IDENTIFICATION</scope>
</reference>
<name>A0A9I9EEH1_CUCME</name>
<sequence>MIRIFLPKVIIELLYMYDVPYPAYSVKFERLFNEPVLLLVKQVDFHRNHLLSPIPSLVSLLARCSPSPCFTLTRTKAICNQLFRMLPTTYELKSETTSVMQPILVWTITFQVEDDGSWISSFREGTFLFFECRNRNLPSGSLYNGSLTIGIETLQIIALMTLSQEHIAMFSSYLSFDYSLHTRKVCRAAKDLLERMPPYRLQPIVEDFLSQNLYMISSTKDALAHPLGVSVGQNVPKAADMLEACEEGNQLAMPILCRMAYLTLRAAGIPFTGHVDKVPPDKALAKTSVVGHDGEQSISTVFPRNPFITADEITNLNPLMCTV</sequence>